<name>A0ABX3ZKU3_9BACL</name>
<evidence type="ECO:0000256" key="3">
    <source>
        <dbReference type="ARBA" id="ARBA00018569"/>
    </source>
</evidence>
<evidence type="ECO:0000313" key="8">
    <source>
        <dbReference type="EMBL" id="OUZ40371.1"/>
    </source>
</evidence>
<dbReference type="EMBL" id="NHNT01000001">
    <property type="protein sequence ID" value="OUZ40371.1"/>
    <property type="molecule type" value="Genomic_DNA"/>
</dbReference>
<dbReference type="Pfam" id="PF01370">
    <property type="entry name" value="Epimerase"/>
    <property type="match status" value="1"/>
</dbReference>
<dbReference type="InterPro" id="IPR036291">
    <property type="entry name" value="NAD(P)-bd_dom_sf"/>
</dbReference>
<gene>
    <name evidence="8" type="ORF">CBM15_00510</name>
</gene>
<dbReference type="Gene3D" id="3.40.50.720">
    <property type="entry name" value="NAD(P)-binding Rossmann-like Domain"/>
    <property type="match status" value="2"/>
</dbReference>
<evidence type="ECO:0000256" key="5">
    <source>
        <dbReference type="ARBA" id="ARBA00031367"/>
    </source>
</evidence>
<keyword evidence="4" id="KW-0299">Galactose metabolism</keyword>
<evidence type="ECO:0000256" key="4">
    <source>
        <dbReference type="ARBA" id="ARBA00023144"/>
    </source>
</evidence>
<feature type="domain" description="NAD-dependent epimerase/dehydratase" evidence="7">
    <location>
        <begin position="2"/>
        <end position="197"/>
    </location>
</feature>
<accession>A0ABX3ZKU3</accession>
<evidence type="ECO:0000256" key="2">
    <source>
        <dbReference type="ARBA" id="ARBA00007637"/>
    </source>
</evidence>
<dbReference type="RefSeq" id="WP_087615347.1">
    <property type="nucleotide sequence ID" value="NZ_JAFBEY010000002.1"/>
</dbReference>
<comment type="similarity">
    <text evidence="2">Belongs to the NAD(P)-dependent epimerase/dehydratase family.</text>
</comment>
<dbReference type="SUPFAM" id="SSF51735">
    <property type="entry name" value="NAD(P)-binding Rossmann-fold domains"/>
    <property type="match status" value="1"/>
</dbReference>
<comment type="caution">
    <text evidence="8">The sequence shown here is derived from an EMBL/GenBank/DDBJ whole genome shotgun (WGS) entry which is preliminary data.</text>
</comment>
<proteinExistence type="inferred from homology"/>
<organism evidence="8 9">
    <name type="scientific">Solibacillus kalamii</name>
    <dbReference type="NCBI Taxonomy" id="1748298"/>
    <lineage>
        <taxon>Bacteria</taxon>
        <taxon>Bacillati</taxon>
        <taxon>Bacillota</taxon>
        <taxon>Bacilli</taxon>
        <taxon>Bacillales</taxon>
        <taxon>Caryophanaceae</taxon>
        <taxon>Solibacillus</taxon>
    </lineage>
</organism>
<evidence type="ECO:0000313" key="9">
    <source>
        <dbReference type="Proteomes" id="UP000196594"/>
    </source>
</evidence>
<dbReference type="Proteomes" id="UP000196594">
    <property type="component" value="Unassembled WGS sequence"/>
</dbReference>
<protein>
    <recommendedName>
        <fullName evidence="3">UDP-glucose 4-epimerase</fullName>
    </recommendedName>
    <alternativeName>
        <fullName evidence="6">Galactowaldenase</fullName>
    </alternativeName>
    <alternativeName>
        <fullName evidence="5">UDP-galactose 4-epimerase</fullName>
    </alternativeName>
</protein>
<evidence type="ECO:0000256" key="6">
    <source>
        <dbReference type="ARBA" id="ARBA00033067"/>
    </source>
</evidence>
<evidence type="ECO:0000256" key="1">
    <source>
        <dbReference type="ARBA" id="ARBA00004947"/>
    </source>
</evidence>
<sequence length="241" mass="26795">MILVVGGAGYVGSHVVNLLLEKGPVVVYDNLSTGHRGAVDERAIFIEGDLSDQKRLTQIFTLFPVQSVLHFAASDSVREAMGNPEYYYENNVGGTLALLKVMRACRVKNIVLSSAVTAENKLQEQKCMIEQMLEVYTKAYDMNGIVLRYCKSTGVQASVSESPEDEISEGTGTRGFKNVTDVANAHVLVLEALERGELAYKIYDLSAVSSENLQQELDWQAERNVHEMIEDAWNWHENSKC</sequence>
<dbReference type="PANTHER" id="PTHR43725:SF53">
    <property type="entry name" value="UDP-ARABINOSE 4-EPIMERASE 1"/>
    <property type="match status" value="1"/>
</dbReference>
<keyword evidence="4" id="KW-0119">Carbohydrate metabolism</keyword>
<evidence type="ECO:0000259" key="7">
    <source>
        <dbReference type="Pfam" id="PF01370"/>
    </source>
</evidence>
<comment type="pathway">
    <text evidence="1">Carbohydrate metabolism; galactose metabolism.</text>
</comment>
<reference evidence="8 9" key="1">
    <citation type="journal article" date="2017" name="Int. J. Syst. Evol. Microbiol.">
        <title>Solibacillus kalamii sp. nov., isolated from a high-efficiency particulate arrestance filter system used in the International Space Station.</title>
        <authorList>
            <person name="Checinska Sielaff A."/>
            <person name="Kumar R.M."/>
            <person name="Pal D."/>
            <person name="Mayilraj S."/>
            <person name="Venkateswaran K."/>
        </authorList>
    </citation>
    <scope>NUCLEOTIDE SEQUENCE [LARGE SCALE GENOMIC DNA]</scope>
    <source>
        <strain evidence="8 9">ISSFR-015</strain>
    </source>
</reference>
<keyword evidence="9" id="KW-1185">Reference proteome</keyword>
<dbReference type="InterPro" id="IPR001509">
    <property type="entry name" value="Epimerase_deHydtase"/>
</dbReference>
<dbReference type="PANTHER" id="PTHR43725">
    <property type="entry name" value="UDP-GLUCOSE 4-EPIMERASE"/>
    <property type="match status" value="1"/>
</dbReference>